<keyword evidence="2" id="KW-1185">Reference proteome</keyword>
<organism evidence="1 2">
    <name type="scientific">Araneus ventricosus</name>
    <name type="common">Orbweaver spider</name>
    <name type="synonym">Epeira ventricosa</name>
    <dbReference type="NCBI Taxonomy" id="182803"/>
    <lineage>
        <taxon>Eukaryota</taxon>
        <taxon>Metazoa</taxon>
        <taxon>Ecdysozoa</taxon>
        <taxon>Arthropoda</taxon>
        <taxon>Chelicerata</taxon>
        <taxon>Arachnida</taxon>
        <taxon>Araneae</taxon>
        <taxon>Araneomorphae</taxon>
        <taxon>Entelegynae</taxon>
        <taxon>Araneoidea</taxon>
        <taxon>Araneidae</taxon>
        <taxon>Araneus</taxon>
    </lineage>
</organism>
<protein>
    <submittedName>
        <fullName evidence="1">Uncharacterized protein</fullName>
    </submittedName>
</protein>
<comment type="caution">
    <text evidence="1">The sequence shown here is derived from an EMBL/GenBank/DDBJ whole genome shotgun (WGS) entry which is preliminary data.</text>
</comment>
<reference evidence="1 2" key="1">
    <citation type="journal article" date="2019" name="Sci. Rep.">
        <title>Orb-weaving spider Araneus ventricosus genome elucidates the spidroin gene catalogue.</title>
        <authorList>
            <person name="Kono N."/>
            <person name="Nakamura H."/>
            <person name="Ohtoshi R."/>
            <person name="Moran D.A.P."/>
            <person name="Shinohara A."/>
            <person name="Yoshida Y."/>
            <person name="Fujiwara M."/>
            <person name="Mori M."/>
            <person name="Tomita M."/>
            <person name="Arakawa K."/>
        </authorList>
    </citation>
    <scope>NUCLEOTIDE SEQUENCE [LARGE SCALE GENOMIC DNA]</scope>
</reference>
<gene>
    <name evidence="1" type="ORF">AVEN_137549_1</name>
</gene>
<evidence type="ECO:0000313" key="2">
    <source>
        <dbReference type="Proteomes" id="UP000499080"/>
    </source>
</evidence>
<name>A0A4Y2FL83_ARAVE</name>
<dbReference type="EMBL" id="BGPR01000982">
    <property type="protein sequence ID" value="GBM42001.1"/>
    <property type="molecule type" value="Genomic_DNA"/>
</dbReference>
<accession>A0A4Y2FL83</accession>
<dbReference type="AlphaFoldDB" id="A0A4Y2FL83"/>
<proteinExistence type="predicted"/>
<dbReference type="Proteomes" id="UP000499080">
    <property type="component" value="Unassembled WGS sequence"/>
</dbReference>
<sequence length="100" mass="11060">MLSLNTKLGELWLEKFKFSDSTVFLSSLTVSSHENEGSGDLVVRSRLRGRRVPASKPNSSKDLPCMGPAASWSNGIPLVRCGSLERGCQFRRYPHHLTAV</sequence>
<evidence type="ECO:0000313" key="1">
    <source>
        <dbReference type="EMBL" id="GBM42001.1"/>
    </source>
</evidence>